<evidence type="ECO:0000256" key="3">
    <source>
        <dbReference type="ARBA" id="ARBA00022679"/>
    </source>
</evidence>
<proteinExistence type="inferred from homology"/>
<keyword evidence="4" id="KW-0443">Lipid metabolism</keyword>
<dbReference type="SUPFAM" id="SSF55729">
    <property type="entry name" value="Acyl-CoA N-acyltransferases (Nat)"/>
    <property type="match status" value="1"/>
</dbReference>
<keyword evidence="12" id="KW-1185">Reference proteome</keyword>
<dbReference type="InterPro" id="IPR016181">
    <property type="entry name" value="Acyl_CoA_acyltransferase"/>
</dbReference>
<evidence type="ECO:0000313" key="11">
    <source>
        <dbReference type="EMBL" id="SEN48009.1"/>
    </source>
</evidence>
<comment type="function">
    <text evidence="9">Catalyzes the first step in the biosynthesis of ornithine lipids, which are phosphorus-free membrane lipids. Catalyzes the 3-hydroxyacyl-acyl carrier protein-dependent acylation of ornithine to form lyso-ornithine lipid (LOL).</text>
</comment>
<evidence type="ECO:0000256" key="7">
    <source>
        <dbReference type="ARBA" id="ARBA00039058"/>
    </source>
</evidence>
<evidence type="ECO:0000256" key="1">
    <source>
        <dbReference type="ARBA" id="ARBA00005189"/>
    </source>
</evidence>
<comment type="catalytic activity">
    <reaction evidence="10">
        <text>a (3R)-hydroxyacyl-[ACP] + L-ornithine = a lyso-ornithine lipid + holo-[ACP] + H(+)</text>
        <dbReference type="Rhea" id="RHEA:20633"/>
        <dbReference type="Rhea" id="RHEA-COMP:9685"/>
        <dbReference type="Rhea" id="RHEA-COMP:9945"/>
        <dbReference type="ChEBI" id="CHEBI:15378"/>
        <dbReference type="ChEBI" id="CHEBI:46911"/>
        <dbReference type="ChEBI" id="CHEBI:64479"/>
        <dbReference type="ChEBI" id="CHEBI:78827"/>
        <dbReference type="ChEBI" id="CHEBI:138482"/>
        <dbReference type="EC" id="2.3.2.30"/>
    </reaction>
    <physiologicalReaction direction="left-to-right" evidence="10">
        <dbReference type="Rhea" id="RHEA:20634"/>
    </physiologicalReaction>
</comment>
<comment type="similarity">
    <text evidence="6">Belongs to the acetyltransferase family. OlsB subfamily.</text>
</comment>
<keyword evidence="2" id="KW-0444">Lipid biosynthesis</keyword>
<protein>
    <recommendedName>
        <fullName evidence="8">L-ornithine N(alpha)-acyltransferase</fullName>
        <ecNumber evidence="7">2.3.2.30</ecNumber>
    </recommendedName>
</protein>
<reference evidence="11 12" key="1">
    <citation type="submission" date="2016-10" db="EMBL/GenBank/DDBJ databases">
        <authorList>
            <person name="de Groot N.N."/>
        </authorList>
    </citation>
    <scope>NUCLEOTIDE SEQUENCE [LARGE SCALE GENOMIC DNA]</scope>
    <source>
        <strain evidence="11 12">DSM 15123</strain>
    </source>
</reference>
<evidence type="ECO:0000256" key="6">
    <source>
        <dbReference type="ARBA" id="ARBA00038095"/>
    </source>
</evidence>
<dbReference type="Pfam" id="PF13444">
    <property type="entry name" value="Acetyltransf_5"/>
    <property type="match status" value="1"/>
</dbReference>
<dbReference type="GO" id="GO:0043810">
    <property type="term" value="F:ornithine-acyl [acyl carrier protein] N-acyltransferase activity"/>
    <property type="evidence" value="ECO:0007669"/>
    <property type="project" value="UniProtKB-EC"/>
</dbReference>
<evidence type="ECO:0000256" key="9">
    <source>
        <dbReference type="ARBA" id="ARBA00045724"/>
    </source>
</evidence>
<dbReference type="PANTHER" id="PTHR37323:SF1">
    <property type="entry name" value="L-ORNITHINE N(ALPHA)-ACYLTRANSFERASE"/>
    <property type="match status" value="1"/>
</dbReference>
<dbReference type="GO" id="GO:0006629">
    <property type="term" value="P:lipid metabolic process"/>
    <property type="evidence" value="ECO:0007669"/>
    <property type="project" value="UniProtKB-KW"/>
</dbReference>
<dbReference type="InterPro" id="IPR052351">
    <property type="entry name" value="Ornithine_N-alpha-AT"/>
</dbReference>
<evidence type="ECO:0000256" key="8">
    <source>
        <dbReference type="ARBA" id="ARBA00039866"/>
    </source>
</evidence>
<gene>
    <name evidence="11" type="ORF">SAMN02745977_01345</name>
</gene>
<organism evidence="11 12">
    <name type="scientific">Brachymonas denitrificans DSM 15123</name>
    <dbReference type="NCBI Taxonomy" id="1121117"/>
    <lineage>
        <taxon>Bacteria</taxon>
        <taxon>Pseudomonadati</taxon>
        <taxon>Pseudomonadota</taxon>
        <taxon>Betaproteobacteria</taxon>
        <taxon>Burkholderiales</taxon>
        <taxon>Comamonadaceae</taxon>
        <taxon>Brachymonas</taxon>
    </lineage>
</organism>
<dbReference type="Gene3D" id="3.40.630.30">
    <property type="match status" value="1"/>
</dbReference>
<dbReference type="Proteomes" id="UP000199531">
    <property type="component" value="Unassembled WGS sequence"/>
</dbReference>
<dbReference type="EC" id="2.3.2.30" evidence="7"/>
<evidence type="ECO:0000256" key="5">
    <source>
        <dbReference type="ARBA" id="ARBA00023315"/>
    </source>
</evidence>
<keyword evidence="5 11" id="KW-0012">Acyltransferase</keyword>
<dbReference type="RefSeq" id="WP_200785750.1">
    <property type="nucleotide sequence ID" value="NZ_FOCW01000002.1"/>
</dbReference>
<evidence type="ECO:0000256" key="2">
    <source>
        <dbReference type="ARBA" id="ARBA00022516"/>
    </source>
</evidence>
<evidence type="ECO:0000256" key="4">
    <source>
        <dbReference type="ARBA" id="ARBA00023098"/>
    </source>
</evidence>
<dbReference type="EMBL" id="FOCW01000002">
    <property type="protein sequence ID" value="SEN48009.1"/>
    <property type="molecule type" value="Genomic_DNA"/>
</dbReference>
<name>A0A1H8GW51_9BURK</name>
<evidence type="ECO:0000313" key="12">
    <source>
        <dbReference type="Proteomes" id="UP000199531"/>
    </source>
</evidence>
<accession>A0A1H8GW51</accession>
<evidence type="ECO:0000256" key="10">
    <source>
        <dbReference type="ARBA" id="ARBA00047785"/>
    </source>
</evidence>
<comment type="pathway">
    <text evidence="1">Lipid metabolism.</text>
</comment>
<dbReference type="STRING" id="1121117.SAMN02745977_01345"/>
<keyword evidence="3 11" id="KW-0808">Transferase</keyword>
<sequence>MKELPTPTFDLSPRMRGLPALLRKPLRKAGAALAHARPIAVATELPAAAPVILPAAPALVQPAPMREAAVSKAGLDARWARNLDEVREAQRLRYQVFAEEMGATLKADIPGHDIDLFDDYCEHLLVRDLETGMVVGTYRVLTPAQARRVGSIYSDAEFDLVRLRHLRANMVELGRSCVHADYRSGGVILTLWGALAEFMGRNQLDTMVGCASIPMTHHGLPSGYAAASIWQQVRQTHLAPIEYHVTPRLPLPVDELQCDVVVEPPALIKGYLRLGAKVLGAPAWDPDFNTADLPMMMRVADLPSRYRRQFDAARS</sequence>
<dbReference type="AlphaFoldDB" id="A0A1H8GW51"/>
<dbReference type="PANTHER" id="PTHR37323">
    <property type="entry name" value="GCN5-RELATED N-ACETYLTRANSFERASE"/>
    <property type="match status" value="1"/>
</dbReference>